<feature type="binding site" evidence="8">
    <location>
        <position position="419"/>
    </location>
    <ligand>
        <name>[4Fe-4S] cluster</name>
        <dbReference type="ChEBI" id="CHEBI:49883"/>
        <label>1</label>
    </ligand>
</feature>
<evidence type="ECO:0000256" key="4">
    <source>
        <dbReference type="ARBA" id="ARBA00022737"/>
    </source>
</evidence>
<dbReference type="GO" id="GO:0051539">
    <property type="term" value="F:4 iron, 4 sulfur cluster binding"/>
    <property type="evidence" value="ECO:0007669"/>
    <property type="project" value="UniProtKB-KW"/>
</dbReference>
<dbReference type="Proteomes" id="UP000885660">
    <property type="component" value="Unassembled WGS sequence"/>
</dbReference>
<dbReference type="Gene3D" id="3.40.50.11540">
    <property type="entry name" value="NADH-ubiquinone oxidoreductase 51kDa subunit"/>
    <property type="match status" value="1"/>
</dbReference>
<dbReference type="SUPFAM" id="SSF46548">
    <property type="entry name" value="alpha-helical ferredoxin"/>
    <property type="match status" value="1"/>
</dbReference>
<comment type="cofactor">
    <cofactor evidence="8">
        <name>[4Fe-4S] cluster</name>
        <dbReference type="ChEBI" id="CHEBI:49883"/>
    </cofactor>
    <text evidence="8">Binds 2 [4Fe-4S] clusters per subunit.</text>
</comment>
<keyword evidence="5 8" id="KW-0249">Electron transport</keyword>
<feature type="binding site" evidence="8">
    <location>
        <position position="415"/>
    </location>
    <ligand>
        <name>[4Fe-4S] cluster</name>
        <dbReference type="ChEBI" id="CHEBI:49883"/>
        <label>2</label>
    </ligand>
</feature>
<dbReference type="InterPro" id="IPR011538">
    <property type="entry name" value="Nuo51_FMN-bd"/>
</dbReference>
<feature type="region of interest" description="Disordered" evidence="9">
    <location>
        <begin position="43"/>
        <end position="72"/>
    </location>
</feature>
<dbReference type="GO" id="GO:0009055">
    <property type="term" value="F:electron transfer activity"/>
    <property type="evidence" value="ECO:0007669"/>
    <property type="project" value="InterPro"/>
</dbReference>
<dbReference type="InterPro" id="IPR026902">
    <property type="entry name" value="RnfC_N"/>
</dbReference>
<dbReference type="HAMAP" id="MF_00461">
    <property type="entry name" value="RsxC_RnfC"/>
    <property type="match status" value="1"/>
</dbReference>
<dbReference type="EC" id="7.-.-.-" evidence="8"/>
<dbReference type="Gene3D" id="3.10.20.600">
    <property type="match status" value="1"/>
</dbReference>
<dbReference type="InterPro" id="IPR019554">
    <property type="entry name" value="Soluble_ligand-bd"/>
</dbReference>
<feature type="binding site" evidence="8">
    <location>
        <position position="409"/>
    </location>
    <ligand>
        <name>[4Fe-4S] cluster</name>
        <dbReference type="ChEBI" id="CHEBI:49883"/>
        <label>2</label>
    </ligand>
</feature>
<organism evidence="11">
    <name type="scientific">Aerophobetes bacterium</name>
    <dbReference type="NCBI Taxonomy" id="2030807"/>
    <lineage>
        <taxon>Bacteria</taxon>
        <taxon>Candidatus Aerophobota</taxon>
    </lineage>
</organism>
<feature type="compositionally biased region" description="Basic and acidic residues" evidence="9">
    <location>
        <begin position="50"/>
        <end position="66"/>
    </location>
</feature>
<dbReference type="PROSITE" id="PS00198">
    <property type="entry name" value="4FE4S_FER_1"/>
    <property type="match status" value="1"/>
</dbReference>
<comment type="subcellular location">
    <subcellularLocation>
        <location evidence="8">Cell membrane</location>
        <topology evidence="8">Peripheral membrane protein</topology>
    </subcellularLocation>
</comment>
<evidence type="ECO:0000256" key="1">
    <source>
        <dbReference type="ARBA" id="ARBA00022448"/>
    </source>
</evidence>
<sequence>MRILTFRKGGVHPPESKFTKDKRIETMEEVEEVLVPLHQHTGAPAQPLVKPKDTVKKGQKIGDSDAKVTSPVHSPISGEVVKLVETTLPNSRKSVAVLIKNDHEEIWDDSVKPRNDVDSLSREDLLKIIREAGIVGLGGAAFPTHIKLMPPPNFPVDTLIINGAECEPYLTGDYRLMLEEGESVIKGVEILTRILGVKKTFIGVEENKSDAAVSLDKIVHSMGLDKDIEVVLLRTKYPQGSEKHLIKAITGREVPSGGLPFHVGCIVQNVGTTYAIKRAVYDGVPLIERVITVSGSGVMEPKNLKVRIGTIASHVIEFCGGARENIKKIIFGGPMMGFSAYTLDLPVIKGTSGILLFTDQELIEYEEYPCIRCGRCVDACPMGLMPLFIDGYSRMGDFDKAEEFRALDCIECGSCAYVCPSKRHLVQSIRMAKTEIIKKRKAVRK</sequence>
<comment type="caution">
    <text evidence="11">The sequence shown here is derived from an EMBL/GenBank/DDBJ whole genome shotgun (WGS) entry which is preliminary data.</text>
</comment>
<dbReference type="GO" id="GO:0046872">
    <property type="term" value="F:metal ion binding"/>
    <property type="evidence" value="ECO:0007669"/>
    <property type="project" value="UniProtKB-KW"/>
</dbReference>
<evidence type="ECO:0000256" key="5">
    <source>
        <dbReference type="ARBA" id="ARBA00022982"/>
    </source>
</evidence>
<feature type="binding site" evidence="8">
    <location>
        <position position="373"/>
    </location>
    <ligand>
        <name>[4Fe-4S] cluster</name>
        <dbReference type="ChEBI" id="CHEBI:49883"/>
        <label>1</label>
    </ligand>
</feature>
<dbReference type="NCBIfam" id="TIGR01945">
    <property type="entry name" value="rnfC"/>
    <property type="match status" value="1"/>
</dbReference>
<keyword evidence="1 8" id="KW-0813">Transport</keyword>
<keyword evidence="3 8" id="KW-0479">Metal-binding</keyword>
<feature type="binding site" evidence="8">
    <location>
        <position position="370"/>
    </location>
    <ligand>
        <name>[4Fe-4S] cluster</name>
        <dbReference type="ChEBI" id="CHEBI:49883"/>
        <label>1</label>
    </ligand>
</feature>
<comment type="subunit">
    <text evidence="8">The complex is composed of six subunits: RnfA, RnfB, RnfC, RnfD, RnfE and RnfG.</text>
</comment>
<dbReference type="PROSITE" id="PS51379">
    <property type="entry name" value="4FE4S_FER_2"/>
    <property type="match status" value="2"/>
</dbReference>
<keyword evidence="4 8" id="KW-0677">Repeat</keyword>
<dbReference type="GO" id="GO:0005886">
    <property type="term" value="C:plasma membrane"/>
    <property type="evidence" value="ECO:0007669"/>
    <property type="project" value="UniProtKB-SubCell"/>
</dbReference>
<evidence type="ECO:0000256" key="8">
    <source>
        <dbReference type="HAMAP-Rule" id="MF_00461"/>
    </source>
</evidence>
<dbReference type="Gene3D" id="3.30.70.20">
    <property type="match status" value="1"/>
</dbReference>
<keyword evidence="6 8" id="KW-0408">Iron</keyword>
<evidence type="ECO:0000256" key="7">
    <source>
        <dbReference type="ARBA" id="ARBA00023014"/>
    </source>
</evidence>
<dbReference type="GO" id="GO:0022900">
    <property type="term" value="P:electron transport chain"/>
    <property type="evidence" value="ECO:0007669"/>
    <property type="project" value="UniProtKB-UniRule"/>
</dbReference>
<protein>
    <recommendedName>
        <fullName evidence="8">Ion-translocating oxidoreductase complex subunit C</fullName>
        <ecNumber evidence="8">7.-.-.-</ecNumber>
    </recommendedName>
    <alternativeName>
        <fullName evidence="8">Rnf electron transport complex subunit C</fullName>
    </alternativeName>
</protein>
<reference evidence="11" key="1">
    <citation type="journal article" date="2020" name="mSystems">
        <title>Genome- and Community-Level Interaction Insights into Carbon Utilization and Element Cycling Functions of Hydrothermarchaeota in Hydrothermal Sediment.</title>
        <authorList>
            <person name="Zhou Z."/>
            <person name="Liu Y."/>
            <person name="Xu W."/>
            <person name="Pan J."/>
            <person name="Luo Z.H."/>
            <person name="Li M."/>
        </authorList>
    </citation>
    <scope>NUCLEOTIDE SEQUENCE [LARGE SCALE GENOMIC DNA]</scope>
    <source>
        <strain evidence="11">HyVt-219</strain>
    </source>
</reference>
<keyword evidence="8" id="KW-0472">Membrane</keyword>
<keyword evidence="8" id="KW-1278">Translocase</keyword>
<feature type="binding site" evidence="8">
    <location>
        <position position="412"/>
    </location>
    <ligand>
        <name>[4Fe-4S] cluster</name>
        <dbReference type="ChEBI" id="CHEBI:49883"/>
        <label>2</label>
    </ligand>
</feature>
<dbReference type="NCBIfam" id="NF003454">
    <property type="entry name" value="PRK05035.1"/>
    <property type="match status" value="1"/>
</dbReference>
<comment type="similarity">
    <text evidence="8">Belongs to the 4Fe4S bacterial-type ferredoxin family. RnfC subfamily.</text>
</comment>
<dbReference type="PANTHER" id="PTHR43034:SF2">
    <property type="entry name" value="ION-TRANSLOCATING OXIDOREDUCTASE COMPLEX SUBUNIT C"/>
    <property type="match status" value="1"/>
</dbReference>
<evidence type="ECO:0000256" key="6">
    <source>
        <dbReference type="ARBA" id="ARBA00023004"/>
    </source>
</evidence>
<dbReference type="Pfam" id="PF01512">
    <property type="entry name" value="Complex1_51K"/>
    <property type="match status" value="1"/>
</dbReference>
<dbReference type="PANTHER" id="PTHR43034">
    <property type="entry name" value="ION-TRANSLOCATING OXIDOREDUCTASE COMPLEX SUBUNIT C"/>
    <property type="match status" value="1"/>
</dbReference>
<accession>A0A7V0MZY3</accession>
<feature type="binding site" evidence="8">
    <location>
        <position position="380"/>
    </location>
    <ligand>
        <name>[4Fe-4S] cluster</name>
        <dbReference type="ChEBI" id="CHEBI:49883"/>
        <label>2</label>
    </ligand>
</feature>
<dbReference type="InterPro" id="IPR037225">
    <property type="entry name" value="Nuo51_FMN-bd_sf"/>
</dbReference>
<proteinExistence type="inferred from homology"/>
<evidence type="ECO:0000256" key="3">
    <source>
        <dbReference type="ARBA" id="ARBA00022723"/>
    </source>
</evidence>
<keyword evidence="8" id="KW-1003">Cell membrane</keyword>
<feature type="domain" description="4Fe-4S ferredoxin-type" evidence="10">
    <location>
        <begin position="359"/>
        <end position="390"/>
    </location>
</feature>
<dbReference type="Pfam" id="PF10531">
    <property type="entry name" value="SLBB"/>
    <property type="match status" value="1"/>
</dbReference>
<gene>
    <name evidence="11" type="primary">rsxC</name>
    <name evidence="8" type="synonym">rnfC</name>
    <name evidence="11" type="ORF">ENG47_02790</name>
</gene>
<dbReference type="SUPFAM" id="SSF142019">
    <property type="entry name" value="Nqo1 FMN-binding domain-like"/>
    <property type="match status" value="1"/>
</dbReference>
<dbReference type="EMBL" id="DRBC01000166">
    <property type="protein sequence ID" value="HDN84673.1"/>
    <property type="molecule type" value="Genomic_DNA"/>
</dbReference>
<dbReference type="InterPro" id="IPR017900">
    <property type="entry name" value="4Fe4S_Fe_S_CS"/>
</dbReference>
<comment type="function">
    <text evidence="8">Part of a membrane-bound complex that couples electron transfer with translocation of ions across the membrane.</text>
</comment>
<evidence type="ECO:0000313" key="11">
    <source>
        <dbReference type="EMBL" id="HDN84673.1"/>
    </source>
</evidence>
<dbReference type="Pfam" id="PF13237">
    <property type="entry name" value="Fer4_10"/>
    <property type="match status" value="1"/>
</dbReference>
<evidence type="ECO:0000259" key="10">
    <source>
        <dbReference type="PROSITE" id="PS51379"/>
    </source>
</evidence>
<feature type="domain" description="4Fe-4S ferredoxin-type" evidence="10">
    <location>
        <begin position="400"/>
        <end position="429"/>
    </location>
</feature>
<keyword evidence="2 8" id="KW-0004">4Fe-4S</keyword>
<evidence type="ECO:0000256" key="9">
    <source>
        <dbReference type="SAM" id="MobiDB-lite"/>
    </source>
</evidence>
<feature type="binding site" evidence="8">
    <location>
        <position position="376"/>
    </location>
    <ligand>
        <name>[4Fe-4S] cluster</name>
        <dbReference type="ChEBI" id="CHEBI:49883"/>
        <label>1</label>
    </ligand>
</feature>
<dbReference type="AlphaFoldDB" id="A0A7V0MZY3"/>
<dbReference type="InterPro" id="IPR010208">
    <property type="entry name" value="Ion_transpt_RnfC/RsxC"/>
</dbReference>
<name>A0A7V0MZY3_UNCAE</name>
<dbReference type="Pfam" id="PF13375">
    <property type="entry name" value="RnfC_N"/>
    <property type="match status" value="1"/>
</dbReference>
<evidence type="ECO:0000256" key="2">
    <source>
        <dbReference type="ARBA" id="ARBA00022485"/>
    </source>
</evidence>
<dbReference type="InterPro" id="IPR017896">
    <property type="entry name" value="4Fe4S_Fe-S-bd"/>
</dbReference>
<keyword evidence="7 8" id="KW-0411">Iron-sulfur</keyword>